<reference evidence="2 3" key="1">
    <citation type="submission" date="2016-03" db="EMBL/GenBank/DDBJ databases">
        <title>Choanephora cucurbitarum.</title>
        <authorList>
            <person name="Min B."/>
            <person name="Park H."/>
            <person name="Park J.-H."/>
            <person name="Shin H.-D."/>
            <person name="Choi I.-G."/>
        </authorList>
    </citation>
    <scope>NUCLEOTIDE SEQUENCE [LARGE SCALE GENOMIC DNA]</scope>
    <source>
        <strain evidence="2 3">KUS-F28377</strain>
    </source>
</reference>
<dbReference type="InParanoid" id="A0A1C7NDA4"/>
<keyword evidence="3" id="KW-1185">Reference proteome</keyword>
<protein>
    <submittedName>
        <fullName evidence="2">Uncharacterized protein</fullName>
    </submittedName>
</protein>
<dbReference type="OrthoDB" id="10427508at2759"/>
<evidence type="ECO:0000313" key="2">
    <source>
        <dbReference type="EMBL" id="OBZ86739.1"/>
    </source>
</evidence>
<dbReference type="AlphaFoldDB" id="A0A1C7NDA4"/>
<gene>
    <name evidence="2" type="ORF">A0J61_05211</name>
</gene>
<proteinExistence type="predicted"/>
<name>A0A1C7NDA4_9FUNG</name>
<keyword evidence="1" id="KW-0175">Coiled coil</keyword>
<organism evidence="2 3">
    <name type="scientific">Choanephora cucurbitarum</name>
    <dbReference type="NCBI Taxonomy" id="101091"/>
    <lineage>
        <taxon>Eukaryota</taxon>
        <taxon>Fungi</taxon>
        <taxon>Fungi incertae sedis</taxon>
        <taxon>Mucoromycota</taxon>
        <taxon>Mucoromycotina</taxon>
        <taxon>Mucoromycetes</taxon>
        <taxon>Mucorales</taxon>
        <taxon>Mucorineae</taxon>
        <taxon>Choanephoraceae</taxon>
        <taxon>Choanephoroideae</taxon>
        <taxon>Choanephora</taxon>
    </lineage>
</organism>
<evidence type="ECO:0000256" key="1">
    <source>
        <dbReference type="SAM" id="Coils"/>
    </source>
</evidence>
<dbReference type="Proteomes" id="UP000093000">
    <property type="component" value="Unassembled WGS sequence"/>
</dbReference>
<sequence length="475" mass="52684">MSLLHSPTFRKYFNNCDEKSTVPSFSGFITHHHKFIINHSDQRADEFQFWYCLFKENAKYFQIEVEKGDALKKWKELVCGQKSKNTKRSRYQKEIVEEFEAVAPAAPAAPDVPDVPVPALTAPAVPGATAATTTTAATVDFLAGFSRLRSRVAQELPKPDILKSIHVDLDKLLAIQGILRVSKSPHKEIKEVLGAKTCSKIKQELFGKSNRMPTSIKQDLEDALLDFADAEDDEEAAEELEDRLFSLKKKASGAAERVVKLFIKLYDNMKQEKQAADEMFLQSNIVPALCQLFKASRHHHPEGCNKVIFPGAAAVSECRPDFVVAVEGTSPFINVIGEIKGDGACNEGIALDAYRLGLFGLLMLREHKLKSSMVFQVTGLNATFYLCSRLGGIVAMVEIGTLSLPSTFEDFSLFGSQTQIMFDISMLYEQHCDVDHSLAAPEWKLVSYNAIKELYGISETSTVKASKTSSTDVLP</sequence>
<accession>A0A1C7NDA4</accession>
<comment type="caution">
    <text evidence="2">The sequence shown here is derived from an EMBL/GenBank/DDBJ whole genome shotgun (WGS) entry which is preliminary data.</text>
</comment>
<dbReference type="EMBL" id="LUGH01000275">
    <property type="protein sequence ID" value="OBZ86739.1"/>
    <property type="molecule type" value="Genomic_DNA"/>
</dbReference>
<evidence type="ECO:0000313" key="3">
    <source>
        <dbReference type="Proteomes" id="UP000093000"/>
    </source>
</evidence>
<feature type="coiled-coil region" evidence="1">
    <location>
        <begin position="220"/>
        <end position="257"/>
    </location>
</feature>